<proteinExistence type="predicted"/>
<accession>A0A9R1UT90</accession>
<dbReference type="GO" id="GO:0005743">
    <property type="term" value="C:mitochondrial inner membrane"/>
    <property type="evidence" value="ECO:0007669"/>
    <property type="project" value="InterPro"/>
</dbReference>
<name>A0A9R1UT90_LACSA</name>
<dbReference type="Proteomes" id="UP000235145">
    <property type="component" value="Unassembled WGS sequence"/>
</dbReference>
<organism evidence="1 2">
    <name type="scientific">Lactuca sativa</name>
    <name type="common">Garden lettuce</name>
    <dbReference type="NCBI Taxonomy" id="4236"/>
    <lineage>
        <taxon>Eukaryota</taxon>
        <taxon>Viridiplantae</taxon>
        <taxon>Streptophyta</taxon>
        <taxon>Embryophyta</taxon>
        <taxon>Tracheophyta</taxon>
        <taxon>Spermatophyta</taxon>
        <taxon>Magnoliopsida</taxon>
        <taxon>eudicotyledons</taxon>
        <taxon>Gunneridae</taxon>
        <taxon>Pentapetalae</taxon>
        <taxon>asterids</taxon>
        <taxon>campanulids</taxon>
        <taxon>Asterales</taxon>
        <taxon>Asteraceae</taxon>
        <taxon>Cichorioideae</taxon>
        <taxon>Cichorieae</taxon>
        <taxon>Lactucinae</taxon>
        <taxon>Lactuca</taxon>
    </lineage>
</organism>
<gene>
    <name evidence="1" type="ORF">LSAT_V11C800396900</name>
</gene>
<evidence type="ECO:0000313" key="1">
    <source>
        <dbReference type="EMBL" id="KAJ0192416.1"/>
    </source>
</evidence>
<dbReference type="PANTHER" id="PTHR14009:SF31">
    <property type="entry name" value="MITOCHONDRIAL PROTON_CALCIUM EXCHANGER PROTEIN"/>
    <property type="match status" value="1"/>
</dbReference>
<comment type="caution">
    <text evidence="1">The sequence shown here is derived from an EMBL/GenBank/DDBJ whole genome shotgun (WGS) entry which is preliminary data.</text>
</comment>
<dbReference type="PANTHER" id="PTHR14009">
    <property type="entry name" value="LEUCINE ZIPPER-EF-HAND CONTAINING TRANSMEMBRANE PROTEIN"/>
    <property type="match status" value="1"/>
</dbReference>
<keyword evidence="2" id="KW-1185">Reference proteome</keyword>
<sequence>MVSEALVVLASASSMSREREEFLMLVKKEINFYHSMMEKEGIDSRKEAMEAYRAAHMESEDSTTNEQPVADEVSSSLINRVNAMLQNLEKEIDDVDEKIGDRWRVLDR</sequence>
<protein>
    <submittedName>
        <fullName evidence="1">Uncharacterized protein</fullName>
    </submittedName>
</protein>
<reference evidence="1 2" key="1">
    <citation type="journal article" date="2017" name="Nat. Commun.">
        <title>Genome assembly with in vitro proximity ligation data and whole-genome triplication in lettuce.</title>
        <authorList>
            <person name="Reyes-Chin-Wo S."/>
            <person name="Wang Z."/>
            <person name="Yang X."/>
            <person name="Kozik A."/>
            <person name="Arikit S."/>
            <person name="Song C."/>
            <person name="Xia L."/>
            <person name="Froenicke L."/>
            <person name="Lavelle D.O."/>
            <person name="Truco M.J."/>
            <person name="Xia R."/>
            <person name="Zhu S."/>
            <person name="Xu C."/>
            <person name="Xu H."/>
            <person name="Xu X."/>
            <person name="Cox K."/>
            <person name="Korf I."/>
            <person name="Meyers B.C."/>
            <person name="Michelmore R.W."/>
        </authorList>
    </citation>
    <scope>NUCLEOTIDE SEQUENCE [LARGE SCALE GENOMIC DNA]</scope>
    <source>
        <strain evidence="2">cv. Salinas</strain>
        <tissue evidence="1">Seedlings</tissue>
    </source>
</reference>
<dbReference type="InterPro" id="IPR044202">
    <property type="entry name" value="LETM1/MDM38-like"/>
</dbReference>
<dbReference type="AlphaFoldDB" id="A0A9R1UT90"/>
<dbReference type="EMBL" id="NBSK02000008">
    <property type="protein sequence ID" value="KAJ0192416.1"/>
    <property type="molecule type" value="Genomic_DNA"/>
</dbReference>
<evidence type="ECO:0000313" key="2">
    <source>
        <dbReference type="Proteomes" id="UP000235145"/>
    </source>
</evidence>